<dbReference type="PANTHER" id="PTHR48111">
    <property type="entry name" value="REGULATOR OF RPOS"/>
    <property type="match status" value="1"/>
</dbReference>
<evidence type="ECO:0000256" key="6">
    <source>
        <dbReference type="PROSITE-ProRule" id="PRU00169"/>
    </source>
</evidence>
<dbReference type="PROSITE" id="PS50110">
    <property type="entry name" value="RESPONSE_REGULATORY"/>
    <property type="match status" value="1"/>
</dbReference>
<keyword evidence="5" id="KW-0804">Transcription</keyword>
<dbReference type="Pfam" id="PF00072">
    <property type="entry name" value="Response_reg"/>
    <property type="match status" value="1"/>
</dbReference>
<evidence type="ECO:0000313" key="9">
    <source>
        <dbReference type="Proteomes" id="UP001596317"/>
    </source>
</evidence>
<name>A0ABW1ZGX2_9DEIO</name>
<evidence type="ECO:0000256" key="2">
    <source>
        <dbReference type="ARBA" id="ARBA00023012"/>
    </source>
</evidence>
<accession>A0ABW1ZGX2</accession>
<dbReference type="InterPro" id="IPR001789">
    <property type="entry name" value="Sig_transdc_resp-reg_receiver"/>
</dbReference>
<comment type="caution">
    <text evidence="8">The sequence shown here is derived from an EMBL/GenBank/DDBJ whole genome shotgun (WGS) entry which is preliminary data.</text>
</comment>
<reference evidence="9" key="1">
    <citation type="journal article" date="2019" name="Int. J. Syst. Evol. Microbiol.">
        <title>The Global Catalogue of Microorganisms (GCM) 10K type strain sequencing project: providing services to taxonomists for standard genome sequencing and annotation.</title>
        <authorList>
            <consortium name="The Broad Institute Genomics Platform"/>
            <consortium name="The Broad Institute Genome Sequencing Center for Infectious Disease"/>
            <person name="Wu L."/>
            <person name="Ma J."/>
        </authorList>
    </citation>
    <scope>NUCLEOTIDE SEQUENCE [LARGE SCALE GENOMIC DNA]</scope>
    <source>
        <strain evidence="9">CCUG 63830</strain>
    </source>
</reference>
<protein>
    <submittedName>
        <fullName evidence="8">Response regulator</fullName>
    </submittedName>
</protein>
<dbReference type="PANTHER" id="PTHR48111:SF1">
    <property type="entry name" value="TWO-COMPONENT RESPONSE REGULATOR ORR33"/>
    <property type="match status" value="1"/>
</dbReference>
<dbReference type="Proteomes" id="UP001596317">
    <property type="component" value="Unassembled WGS sequence"/>
</dbReference>
<keyword evidence="2" id="KW-0902">Two-component regulatory system</keyword>
<gene>
    <name evidence="8" type="ORF">ACFP90_04110</name>
</gene>
<evidence type="ECO:0000313" key="8">
    <source>
        <dbReference type="EMBL" id="MFC6659639.1"/>
    </source>
</evidence>
<dbReference type="RefSeq" id="WP_224603938.1">
    <property type="nucleotide sequence ID" value="NZ_JAIQXV010000001.1"/>
</dbReference>
<evidence type="ECO:0000256" key="4">
    <source>
        <dbReference type="ARBA" id="ARBA00023125"/>
    </source>
</evidence>
<keyword evidence="1 6" id="KW-0597">Phosphoprotein</keyword>
<keyword evidence="4" id="KW-0238">DNA-binding</keyword>
<feature type="domain" description="Response regulatory" evidence="7">
    <location>
        <begin position="10"/>
        <end position="125"/>
    </location>
</feature>
<dbReference type="InterPro" id="IPR011006">
    <property type="entry name" value="CheY-like_superfamily"/>
</dbReference>
<evidence type="ECO:0000256" key="5">
    <source>
        <dbReference type="ARBA" id="ARBA00023163"/>
    </source>
</evidence>
<dbReference type="SUPFAM" id="SSF52172">
    <property type="entry name" value="CheY-like"/>
    <property type="match status" value="1"/>
</dbReference>
<evidence type="ECO:0000256" key="3">
    <source>
        <dbReference type="ARBA" id="ARBA00023015"/>
    </source>
</evidence>
<dbReference type="SMART" id="SM00448">
    <property type="entry name" value="REC"/>
    <property type="match status" value="1"/>
</dbReference>
<dbReference type="Gene3D" id="3.40.50.2300">
    <property type="match status" value="1"/>
</dbReference>
<dbReference type="InterPro" id="IPR039420">
    <property type="entry name" value="WalR-like"/>
</dbReference>
<organism evidence="8 9">
    <name type="scientific">Deinococcus multiflagellatus</name>
    <dbReference type="NCBI Taxonomy" id="1656887"/>
    <lineage>
        <taxon>Bacteria</taxon>
        <taxon>Thermotogati</taxon>
        <taxon>Deinococcota</taxon>
        <taxon>Deinococci</taxon>
        <taxon>Deinococcales</taxon>
        <taxon>Deinococcaceae</taxon>
        <taxon>Deinococcus</taxon>
    </lineage>
</organism>
<sequence length="134" mass="14451">MTAPGATPLRLLVVDDEAQILELLELTLSLQGFEVTTAPNGPAALDALPGCAPDVIVMDVLMTPWDGFETVRRMLAQVGAGLPPVVFLSGLARPTPPELGPRIQEHYLLKPFRPSQLVEAIRRAHADGADWRPP</sequence>
<proteinExistence type="predicted"/>
<keyword evidence="3" id="KW-0805">Transcription regulation</keyword>
<keyword evidence="9" id="KW-1185">Reference proteome</keyword>
<evidence type="ECO:0000256" key="1">
    <source>
        <dbReference type="ARBA" id="ARBA00022553"/>
    </source>
</evidence>
<evidence type="ECO:0000259" key="7">
    <source>
        <dbReference type="PROSITE" id="PS50110"/>
    </source>
</evidence>
<dbReference type="EMBL" id="JBHSWB010000001">
    <property type="protein sequence ID" value="MFC6659639.1"/>
    <property type="molecule type" value="Genomic_DNA"/>
</dbReference>
<feature type="modified residue" description="4-aspartylphosphate" evidence="6">
    <location>
        <position position="59"/>
    </location>
</feature>